<dbReference type="SUPFAM" id="SSF103515">
    <property type="entry name" value="Autotransporter"/>
    <property type="match status" value="1"/>
</dbReference>
<protein>
    <submittedName>
        <fullName evidence="2">Autotransporter outer membrane beta-barrel domain-containing protein</fullName>
    </submittedName>
</protein>
<dbReference type="PANTHER" id="PTHR12338">
    <property type="entry name" value="AUTOTRANSPORTER"/>
    <property type="match status" value="1"/>
</dbReference>
<organism evidence="2">
    <name type="scientific">Acerihabitans sp. KWT182</name>
    <dbReference type="NCBI Taxonomy" id="3157919"/>
    <lineage>
        <taxon>Bacteria</taxon>
        <taxon>Pseudomonadati</taxon>
        <taxon>Pseudomonadota</taxon>
        <taxon>Gammaproteobacteria</taxon>
        <taxon>Enterobacterales</taxon>
        <taxon>Pectobacteriaceae</taxon>
        <taxon>Acerihabitans</taxon>
    </lineage>
</organism>
<feature type="domain" description="Autotransporter" evidence="1">
    <location>
        <begin position="1"/>
        <end position="255"/>
    </location>
</feature>
<accession>A0AAU7QCZ1</accession>
<dbReference type="Gene3D" id="2.40.128.130">
    <property type="entry name" value="Autotransporter beta-domain"/>
    <property type="match status" value="1"/>
</dbReference>
<dbReference type="AlphaFoldDB" id="A0AAU7QCZ1"/>
<dbReference type="SMART" id="SM00869">
    <property type="entry name" value="Autotransporter"/>
    <property type="match status" value="1"/>
</dbReference>
<dbReference type="InterPro" id="IPR006315">
    <property type="entry name" value="OM_autotransptr_brl_dom"/>
</dbReference>
<gene>
    <name evidence="2" type="ORF">ABK905_06635</name>
</gene>
<dbReference type="PANTHER" id="PTHR12338:SF5">
    <property type="entry name" value="ANTIGEN 43-RELATED"/>
    <property type="match status" value="1"/>
</dbReference>
<dbReference type="InterPro" id="IPR036709">
    <property type="entry name" value="Autotransporte_beta_dom_sf"/>
</dbReference>
<evidence type="ECO:0000313" key="2">
    <source>
        <dbReference type="EMBL" id="XBS70787.1"/>
    </source>
</evidence>
<dbReference type="InterPro" id="IPR050909">
    <property type="entry name" value="Bact_Autotransporter_VF"/>
</dbReference>
<sequence>MSCNWGGGDVGQWSSNGIDSFRLGLMTGYGHARSTTDSQVSGYSAKGSVDGYSVGVYGSWYADAAHHAGLYVDGWTQYGWFNNSVNGQDLNEQDYNSKGFTASLESGYAFNIGNNPAKNAAYYIEPQAQAIWMDVKADDFNEDNGTRVTGDGDGNIQTRLGVKAYMNAYSERDKNKDRLFQPFIEANWIHNSKDFGATLNGVTVSQDGAANIGELKIGVNGQLSKNFNLWGSIGQQVGNSGYSDTAGMLGMKYLF</sequence>
<dbReference type="NCBIfam" id="TIGR01414">
    <property type="entry name" value="autotrans_barl"/>
    <property type="match status" value="1"/>
</dbReference>
<dbReference type="PROSITE" id="PS51208">
    <property type="entry name" value="AUTOTRANSPORTER"/>
    <property type="match status" value="1"/>
</dbReference>
<name>A0AAU7QCZ1_9GAMM</name>
<dbReference type="EMBL" id="CP157947">
    <property type="protein sequence ID" value="XBS70787.1"/>
    <property type="molecule type" value="Genomic_DNA"/>
</dbReference>
<dbReference type="PRINTS" id="PR01484">
    <property type="entry name" value="PRTACTNFAMLY"/>
</dbReference>
<dbReference type="Pfam" id="PF03797">
    <property type="entry name" value="Autotransporter"/>
    <property type="match status" value="1"/>
</dbReference>
<dbReference type="InterPro" id="IPR003991">
    <property type="entry name" value="Pertactin_virulence_factor"/>
</dbReference>
<reference evidence="2" key="1">
    <citation type="submission" date="2024-06" db="EMBL/GenBank/DDBJ databases">
        <authorList>
            <person name="Coelho C."/>
            <person name="Bento M."/>
            <person name="Garcia E."/>
            <person name="Camelo A."/>
            <person name="Brandao I."/>
            <person name="Espirito Santo C."/>
            <person name="Trovao J."/>
            <person name="Verissimo A."/>
            <person name="Costa J."/>
            <person name="Tiago I."/>
        </authorList>
    </citation>
    <scope>NUCLEOTIDE SEQUENCE</scope>
    <source>
        <strain evidence="2">KWT182</strain>
    </source>
</reference>
<dbReference type="InterPro" id="IPR005546">
    <property type="entry name" value="Autotransporte_beta"/>
</dbReference>
<evidence type="ECO:0000259" key="1">
    <source>
        <dbReference type="PROSITE" id="PS51208"/>
    </source>
</evidence>
<dbReference type="GO" id="GO:0019867">
    <property type="term" value="C:outer membrane"/>
    <property type="evidence" value="ECO:0007669"/>
    <property type="project" value="InterPro"/>
</dbReference>
<proteinExistence type="predicted"/>